<feature type="transmembrane region" description="Helical" evidence="1">
    <location>
        <begin position="429"/>
        <end position="449"/>
    </location>
</feature>
<feature type="transmembrane region" description="Helical" evidence="1">
    <location>
        <begin position="81"/>
        <end position="99"/>
    </location>
</feature>
<evidence type="ECO:0000313" key="2">
    <source>
        <dbReference type="EMBL" id="EMD29561.1"/>
    </source>
</evidence>
<feature type="transmembrane region" description="Helical" evidence="1">
    <location>
        <begin position="105"/>
        <end position="126"/>
    </location>
</feature>
<feature type="transmembrane region" description="Helical" evidence="1">
    <location>
        <begin position="247"/>
        <end position="266"/>
    </location>
</feature>
<proteinExistence type="predicted"/>
<dbReference type="PATRIC" id="fig|1238180.3.peg.872"/>
<accession>M2QSR1</accession>
<sequence length="463" mass="47024">MIRVDEMSWGADRSIVGTTLSAALGLGAVVTFTAVRDTSILRPLIALAAPRSLPSDLVAVSLLPLVAVLAAVFLTRWWPWLLVAGAVLSLPTALVHLFPDLGAHPSLSIVALAGPPVVLLAVLAAAQDLLRRGARVAGLVVIGLTVGTQLFAASLAGASWLMLTPGGLVWHLVLTALSVAGALLAVVTRSARARAPEWPEPRPLTPRFAAAAILAVLLPMALQAVDVVKISEVLELPVESIGRHPDVVVAIGGLIVLVGGVIACAIAGSRAFFAAATSASVQVGAMAPLLLAVYSVAFQPVLSWLAAAVGVAAGCLVGATRWRVQFAVGGAVVSALVLFIVDLGTGGVPEKLIDRDAVIPGALLLALLCATVVAVIVTTGPRLAEDGVVVPVLGPLSSVLVLGGAEAMTAVGVRDQNAPSTRLEAVHRLGYSAGLLLLAAVLIAGIAVVEHLRSDPKQEAVSA</sequence>
<feature type="transmembrane region" description="Helical" evidence="1">
    <location>
        <begin position="301"/>
        <end position="319"/>
    </location>
</feature>
<feature type="transmembrane region" description="Helical" evidence="1">
    <location>
        <begin position="273"/>
        <end position="295"/>
    </location>
</feature>
<evidence type="ECO:0000256" key="1">
    <source>
        <dbReference type="SAM" id="Phobius"/>
    </source>
</evidence>
<feature type="transmembrane region" description="Helical" evidence="1">
    <location>
        <begin position="326"/>
        <end position="345"/>
    </location>
</feature>
<dbReference type="AlphaFoldDB" id="M2QSR1"/>
<name>M2QSR1_9PSEU</name>
<keyword evidence="1" id="KW-1133">Transmembrane helix</keyword>
<feature type="transmembrane region" description="Helical" evidence="1">
    <location>
        <begin position="208"/>
        <end position="227"/>
    </location>
</feature>
<feature type="transmembrane region" description="Helical" evidence="1">
    <location>
        <begin position="138"/>
        <end position="162"/>
    </location>
</feature>
<dbReference type="Proteomes" id="UP000014137">
    <property type="component" value="Unassembled WGS sequence"/>
</dbReference>
<feature type="transmembrane region" description="Helical" evidence="1">
    <location>
        <begin position="168"/>
        <end position="187"/>
    </location>
</feature>
<feature type="transmembrane region" description="Helical" evidence="1">
    <location>
        <begin position="55"/>
        <end position="74"/>
    </location>
</feature>
<dbReference type="EMBL" id="ANMG01000004">
    <property type="protein sequence ID" value="EMD29561.1"/>
    <property type="molecule type" value="Genomic_DNA"/>
</dbReference>
<feature type="transmembrane region" description="Helical" evidence="1">
    <location>
        <begin position="15"/>
        <end position="35"/>
    </location>
</feature>
<keyword evidence="1" id="KW-0812">Transmembrane</keyword>
<protein>
    <submittedName>
        <fullName evidence="2">Uncharacterized protein</fullName>
    </submittedName>
</protein>
<feature type="transmembrane region" description="Helical" evidence="1">
    <location>
        <begin position="389"/>
        <end position="409"/>
    </location>
</feature>
<gene>
    <name evidence="2" type="ORF">C791_4410</name>
</gene>
<evidence type="ECO:0000313" key="3">
    <source>
        <dbReference type="Proteomes" id="UP000014137"/>
    </source>
</evidence>
<comment type="caution">
    <text evidence="2">The sequence shown here is derived from an EMBL/GenBank/DDBJ whole genome shotgun (WGS) entry which is preliminary data.</text>
</comment>
<organism evidence="2 3">
    <name type="scientific">Amycolatopsis azurea DSM 43854</name>
    <dbReference type="NCBI Taxonomy" id="1238180"/>
    <lineage>
        <taxon>Bacteria</taxon>
        <taxon>Bacillati</taxon>
        <taxon>Actinomycetota</taxon>
        <taxon>Actinomycetes</taxon>
        <taxon>Pseudonocardiales</taxon>
        <taxon>Pseudonocardiaceae</taxon>
        <taxon>Amycolatopsis</taxon>
    </lineage>
</organism>
<feature type="transmembrane region" description="Helical" evidence="1">
    <location>
        <begin position="357"/>
        <end position="377"/>
    </location>
</feature>
<reference evidence="2 3" key="1">
    <citation type="submission" date="2012-10" db="EMBL/GenBank/DDBJ databases">
        <title>Genome assembly of Amycolatopsis azurea DSM 43854.</title>
        <authorList>
            <person name="Khatri I."/>
            <person name="Kaur I."/>
            <person name="Subramanian S."/>
            <person name="Mayilraj S."/>
        </authorList>
    </citation>
    <scope>NUCLEOTIDE SEQUENCE [LARGE SCALE GENOMIC DNA]</scope>
    <source>
        <strain evidence="2 3">DSM 43854</strain>
    </source>
</reference>
<keyword evidence="1" id="KW-0472">Membrane</keyword>